<dbReference type="EMBL" id="LKEF01000044">
    <property type="protein sequence ID" value="KTB59614.1"/>
    <property type="molecule type" value="Genomic_DNA"/>
</dbReference>
<comment type="caution">
    <text evidence="2">The sequence shown here is derived from an EMBL/GenBank/DDBJ whole genome shotgun (WGS) entry which is preliminary data.</text>
</comment>
<dbReference type="RefSeq" id="WP_058421853.1">
    <property type="nucleotide sequence ID" value="NZ_LKEF01000044.1"/>
</dbReference>
<reference evidence="2 3" key="1">
    <citation type="submission" date="2015-09" db="EMBL/GenBank/DDBJ databases">
        <title>Genome sequence of ICMP 11288.</title>
        <authorList>
            <person name="Visnovsky S."/>
            <person name="Lu A."/>
            <person name="Panda P."/>
            <person name="Pitman A."/>
        </authorList>
    </citation>
    <scope>NUCLEOTIDE SEQUENCE [LARGE SCALE GENOMIC DNA]</scope>
    <source>
        <strain evidence="2 3">ICMP 11288</strain>
    </source>
</reference>
<name>A0A0W0HFX2_PSEFL</name>
<evidence type="ECO:0000313" key="2">
    <source>
        <dbReference type="EMBL" id="KTB59614.1"/>
    </source>
</evidence>
<organism evidence="2 3">
    <name type="scientific">Pseudomonas fluorescens ICMP 11288</name>
    <dbReference type="NCBI Taxonomy" id="1198309"/>
    <lineage>
        <taxon>Bacteria</taxon>
        <taxon>Pseudomonadati</taxon>
        <taxon>Pseudomonadota</taxon>
        <taxon>Gammaproteobacteria</taxon>
        <taxon>Pseudomonadales</taxon>
        <taxon>Pseudomonadaceae</taxon>
        <taxon>Pseudomonas</taxon>
    </lineage>
</organism>
<protein>
    <recommendedName>
        <fullName evidence="4">Invasion protein B</fullName>
    </recommendedName>
</protein>
<keyword evidence="1" id="KW-0472">Membrane</keyword>
<dbReference type="InterPro" id="IPR038696">
    <property type="entry name" value="IalB_sf"/>
</dbReference>
<dbReference type="InterPro" id="IPR010642">
    <property type="entry name" value="Invasion_prot_B"/>
</dbReference>
<accession>A0A0W0HFX2</accession>
<keyword evidence="1" id="KW-0812">Transmembrane</keyword>
<evidence type="ECO:0000256" key="1">
    <source>
        <dbReference type="SAM" id="Phobius"/>
    </source>
</evidence>
<evidence type="ECO:0000313" key="3">
    <source>
        <dbReference type="Proteomes" id="UP000054197"/>
    </source>
</evidence>
<dbReference type="AlphaFoldDB" id="A0A0W0HFX2"/>
<feature type="transmembrane region" description="Helical" evidence="1">
    <location>
        <begin position="12"/>
        <end position="31"/>
    </location>
</feature>
<keyword evidence="1" id="KW-1133">Transmembrane helix</keyword>
<dbReference type="Gene3D" id="2.60.40.1880">
    <property type="entry name" value="Invasion associated locus B (IalB) protein"/>
    <property type="match status" value="1"/>
</dbReference>
<proteinExistence type="predicted"/>
<gene>
    <name evidence="2" type="ORF">AO063_03290</name>
</gene>
<dbReference type="Pfam" id="PF06776">
    <property type="entry name" value="IalB"/>
    <property type="match status" value="1"/>
</dbReference>
<evidence type="ECO:0008006" key="4">
    <source>
        <dbReference type="Google" id="ProtNLM"/>
    </source>
</evidence>
<sequence length="198" mass="21601">MLYKRLPHLSSAIKVGSVFAVLGVLILAAWGSEQPRTKREVAATETAKPSSIERFQDWSIICTGELNQRFCTLANEIRRREDNRRVVLLEVKPLDLEQALAGLTLPFGLALEAGVTLQIDDSPALPSKRYHSCMPEGCLVPLKLDTDILAALKHGQTLKVGAPIVTGGTATFVLSLKGFATAYSRMVEMAAANRSRKQ</sequence>
<dbReference type="Proteomes" id="UP000054197">
    <property type="component" value="Unassembled WGS sequence"/>
</dbReference>